<dbReference type="RefSeq" id="WP_190424062.1">
    <property type="nucleotide sequence ID" value="NZ_JAMPKK010000013.1"/>
</dbReference>
<dbReference type="Gene3D" id="3.40.50.2300">
    <property type="match status" value="1"/>
</dbReference>
<dbReference type="InterPro" id="IPR004358">
    <property type="entry name" value="Sig_transdc_His_kin-like_C"/>
</dbReference>
<keyword evidence="11" id="KW-1185">Reference proteome</keyword>
<dbReference type="Gene3D" id="3.30.565.10">
    <property type="entry name" value="Histidine kinase-like ATPase, C-terminal domain"/>
    <property type="match status" value="1"/>
</dbReference>
<dbReference type="PANTHER" id="PTHR43065:SF50">
    <property type="entry name" value="HISTIDINE KINASE"/>
    <property type="match status" value="1"/>
</dbReference>
<comment type="catalytic activity">
    <reaction evidence="1">
        <text>ATP + protein L-histidine = ADP + protein N-phospho-L-histidine.</text>
        <dbReference type="EC" id="2.7.13.3"/>
    </reaction>
</comment>
<dbReference type="SMART" id="SM00387">
    <property type="entry name" value="HATPase_c"/>
    <property type="match status" value="1"/>
</dbReference>
<keyword evidence="7" id="KW-0175">Coiled coil</keyword>
<proteinExistence type="predicted"/>
<keyword evidence="4" id="KW-0418">Kinase</keyword>
<dbReference type="EC" id="2.7.13.3" evidence="2"/>
<dbReference type="CDD" id="cd00082">
    <property type="entry name" value="HisKA"/>
    <property type="match status" value="1"/>
</dbReference>
<name>A0ABV0JLY5_9CYAN</name>
<dbReference type="PANTHER" id="PTHR43065">
    <property type="entry name" value="SENSOR HISTIDINE KINASE"/>
    <property type="match status" value="1"/>
</dbReference>
<dbReference type="SUPFAM" id="SSF47384">
    <property type="entry name" value="Homodimeric domain of signal transducing histidine kinase"/>
    <property type="match status" value="1"/>
</dbReference>
<evidence type="ECO:0000256" key="1">
    <source>
        <dbReference type="ARBA" id="ARBA00000085"/>
    </source>
</evidence>
<evidence type="ECO:0000256" key="2">
    <source>
        <dbReference type="ARBA" id="ARBA00012438"/>
    </source>
</evidence>
<feature type="coiled-coil region" evidence="7">
    <location>
        <begin position="202"/>
        <end position="229"/>
    </location>
</feature>
<sequence>MKSTNTNNGVILIVDDNPTNLKVLFKFLADSGFKVLVAEDGEDAIAQVDYALPDLILLDVLMPGMDGFETCRHLKAKESTKEIPVIFMTALSETVDKVTGLSLGAVDYITKPLQHEEVLARVKVHLSLRNLTKKLQDQNVRLEEEIEERAKVEAALLTLTSELEIRVAERTAELFQSNQLLTGSNQQLKQEIQERIATETALQKSEARYRQQANQLELAFRKLQEAQSQLVHSEKMSSLGQLVAGVAHEINNPVNFIYGNLTHAHHYSQDILGLLKLYIKYLPSPPPEIQEYVEAIDLEFLIEDLPKLLASMKVGADRIREIIQSLRHFSRVDEAQMKPVDIHAGLDSTLLILHNRFKPSANHPGIQLVKEYGKLPPVECYAGQLNQVFMNLIANAIDALEDYDKNRSPEDVYCSLSLIRIRTEVTDSNFVTIRIGDNGPGIAPEVRDRLFDPFFTTKPPGRGTGLGLSISYQIVASKHGGQIMCISAPGQGAEFIIKIPIRRQPLESACQLSKLEKKSIISASVR</sequence>
<dbReference type="InterPro" id="IPR005467">
    <property type="entry name" value="His_kinase_dom"/>
</dbReference>
<evidence type="ECO:0000256" key="7">
    <source>
        <dbReference type="SAM" id="Coils"/>
    </source>
</evidence>
<evidence type="ECO:0000256" key="5">
    <source>
        <dbReference type="ARBA" id="ARBA00023012"/>
    </source>
</evidence>
<dbReference type="InterPro" id="IPR036890">
    <property type="entry name" value="HATPase_C_sf"/>
</dbReference>
<dbReference type="InterPro" id="IPR003594">
    <property type="entry name" value="HATPase_dom"/>
</dbReference>
<feature type="coiled-coil region" evidence="7">
    <location>
        <begin position="125"/>
        <end position="162"/>
    </location>
</feature>
<evidence type="ECO:0000259" key="8">
    <source>
        <dbReference type="PROSITE" id="PS50109"/>
    </source>
</evidence>
<comment type="caution">
    <text evidence="10">The sequence shown here is derived from an EMBL/GenBank/DDBJ whole genome shotgun (WGS) entry which is preliminary data.</text>
</comment>
<feature type="domain" description="Histidine kinase" evidence="8">
    <location>
        <begin position="245"/>
        <end position="503"/>
    </location>
</feature>
<dbReference type="Proteomes" id="UP001442494">
    <property type="component" value="Unassembled WGS sequence"/>
</dbReference>
<dbReference type="Pfam" id="PF02518">
    <property type="entry name" value="HATPase_c"/>
    <property type="match status" value="1"/>
</dbReference>
<evidence type="ECO:0000256" key="6">
    <source>
        <dbReference type="PROSITE-ProRule" id="PRU00169"/>
    </source>
</evidence>
<keyword evidence="4" id="KW-0808">Transferase</keyword>
<dbReference type="PRINTS" id="PR00344">
    <property type="entry name" value="BCTRLSENSOR"/>
</dbReference>
<accession>A0ABV0JLY5</accession>
<dbReference type="SUPFAM" id="SSF55874">
    <property type="entry name" value="ATPase domain of HSP90 chaperone/DNA topoisomerase II/histidine kinase"/>
    <property type="match status" value="1"/>
</dbReference>
<feature type="modified residue" description="4-aspartylphosphate" evidence="6">
    <location>
        <position position="59"/>
    </location>
</feature>
<dbReference type="SUPFAM" id="SSF52172">
    <property type="entry name" value="CheY-like"/>
    <property type="match status" value="1"/>
</dbReference>
<dbReference type="SMART" id="SM00388">
    <property type="entry name" value="HisKA"/>
    <property type="match status" value="1"/>
</dbReference>
<evidence type="ECO:0000313" key="11">
    <source>
        <dbReference type="Proteomes" id="UP001442494"/>
    </source>
</evidence>
<dbReference type="InterPro" id="IPR036097">
    <property type="entry name" value="HisK_dim/P_sf"/>
</dbReference>
<dbReference type="Pfam" id="PF00512">
    <property type="entry name" value="HisKA"/>
    <property type="match status" value="1"/>
</dbReference>
<gene>
    <name evidence="10" type="ORF">NDI37_08220</name>
</gene>
<dbReference type="EMBL" id="JAMPKK010000013">
    <property type="protein sequence ID" value="MEP0864454.1"/>
    <property type="molecule type" value="Genomic_DNA"/>
</dbReference>
<keyword evidence="3 6" id="KW-0597">Phosphoprotein</keyword>
<dbReference type="PROSITE" id="PS50110">
    <property type="entry name" value="RESPONSE_REGULATORY"/>
    <property type="match status" value="1"/>
</dbReference>
<keyword evidence="5" id="KW-0902">Two-component regulatory system</keyword>
<evidence type="ECO:0000259" key="9">
    <source>
        <dbReference type="PROSITE" id="PS50110"/>
    </source>
</evidence>
<dbReference type="InterPro" id="IPR011006">
    <property type="entry name" value="CheY-like_superfamily"/>
</dbReference>
<protein>
    <recommendedName>
        <fullName evidence="2">histidine kinase</fullName>
        <ecNumber evidence="2">2.7.13.3</ecNumber>
    </recommendedName>
</protein>
<evidence type="ECO:0000256" key="3">
    <source>
        <dbReference type="ARBA" id="ARBA00022553"/>
    </source>
</evidence>
<organism evidence="10 11">
    <name type="scientific">Funiculus sociatus GB2-A5</name>
    <dbReference type="NCBI Taxonomy" id="2933946"/>
    <lineage>
        <taxon>Bacteria</taxon>
        <taxon>Bacillati</taxon>
        <taxon>Cyanobacteriota</taxon>
        <taxon>Cyanophyceae</taxon>
        <taxon>Coleofasciculales</taxon>
        <taxon>Coleofasciculaceae</taxon>
        <taxon>Funiculus</taxon>
    </lineage>
</organism>
<dbReference type="Gene3D" id="1.10.287.130">
    <property type="match status" value="1"/>
</dbReference>
<dbReference type="PROSITE" id="PS50109">
    <property type="entry name" value="HIS_KIN"/>
    <property type="match status" value="1"/>
</dbReference>
<dbReference type="Pfam" id="PF00072">
    <property type="entry name" value="Response_reg"/>
    <property type="match status" value="1"/>
</dbReference>
<dbReference type="InterPro" id="IPR001789">
    <property type="entry name" value="Sig_transdc_resp-reg_receiver"/>
</dbReference>
<dbReference type="InterPro" id="IPR003661">
    <property type="entry name" value="HisK_dim/P_dom"/>
</dbReference>
<dbReference type="CDD" id="cd19920">
    <property type="entry name" value="REC_PA4781-like"/>
    <property type="match status" value="1"/>
</dbReference>
<feature type="domain" description="Response regulatory" evidence="9">
    <location>
        <begin position="10"/>
        <end position="126"/>
    </location>
</feature>
<reference evidence="10 11" key="1">
    <citation type="submission" date="2022-04" db="EMBL/GenBank/DDBJ databases">
        <title>Positive selection, recombination, and allopatry shape intraspecific diversity of widespread and dominant cyanobacteria.</title>
        <authorList>
            <person name="Wei J."/>
            <person name="Shu W."/>
            <person name="Hu C."/>
        </authorList>
    </citation>
    <scope>NUCLEOTIDE SEQUENCE [LARGE SCALE GENOMIC DNA]</scope>
    <source>
        <strain evidence="10 11">GB2-A5</strain>
    </source>
</reference>
<evidence type="ECO:0000256" key="4">
    <source>
        <dbReference type="ARBA" id="ARBA00022777"/>
    </source>
</evidence>
<evidence type="ECO:0000313" key="10">
    <source>
        <dbReference type="EMBL" id="MEP0864454.1"/>
    </source>
</evidence>
<dbReference type="SMART" id="SM00448">
    <property type="entry name" value="REC"/>
    <property type="match status" value="1"/>
</dbReference>